<evidence type="ECO:0008006" key="3">
    <source>
        <dbReference type="Google" id="ProtNLM"/>
    </source>
</evidence>
<evidence type="ECO:0000313" key="1">
    <source>
        <dbReference type="EMBL" id="SHK92137.1"/>
    </source>
</evidence>
<reference evidence="2" key="1">
    <citation type="submission" date="2016-11" db="EMBL/GenBank/DDBJ databases">
        <authorList>
            <person name="Varghese N."/>
            <person name="Submissions S."/>
        </authorList>
    </citation>
    <scope>NUCLEOTIDE SEQUENCE [LARGE SCALE GENOMIC DNA]</scope>
    <source>
        <strain evidence="2">DSM 10349</strain>
    </source>
</reference>
<keyword evidence="2" id="KW-1185">Reference proteome</keyword>
<name>A0A1M6WEL3_9FIRM</name>
<protein>
    <recommendedName>
        <fullName evidence="3">DUF1540 domain-containing protein</fullName>
    </recommendedName>
</protein>
<gene>
    <name evidence="1" type="ORF">SAMN02745123_03590</name>
</gene>
<dbReference type="AlphaFoldDB" id="A0A1M6WEL3"/>
<dbReference type="STRING" id="1121421.SAMN02745123_03590"/>
<accession>A0A1M6WEL3</accession>
<sequence length="60" mass="6492">MTTVECGKIRCDHNKNGICSKERIRIGNPSSKCMDLDEPPKPLCVGKSVCGACDTTCPSY</sequence>
<dbReference type="EMBL" id="FRAR01000030">
    <property type="protein sequence ID" value="SHK92137.1"/>
    <property type="molecule type" value="Genomic_DNA"/>
</dbReference>
<proteinExistence type="predicted"/>
<dbReference type="Proteomes" id="UP000183997">
    <property type="component" value="Unassembled WGS sequence"/>
</dbReference>
<organism evidence="1 2">
    <name type="scientific">Desulforamulus aeronauticus DSM 10349</name>
    <dbReference type="NCBI Taxonomy" id="1121421"/>
    <lineage>
        <taxon>Bacteria</taxon>
        <taxon>Bacillati</taxon>
        <taxon>Bacillota</taxon>
        <taxon>Clostridia</taxon>
        <taxon>Eubacteriales</taxon>
        <taxon>Peptococcaceae</taxon>
        <taxon>Desulforamulus</taxon>
    </lineage>
</organism>
<evidence type="ECO:0000313" key="2">
    <source>
        <dbReference type="Proteomes" id="UP000183997"/>
    </source>
</evidence>